<keyword evidence="2" id="KW-0808">Transferase</keyword>
<dbReference type="Proteomes" id="UP000887574">
    <property type="component" value="Unplaced"/>
</dbReference>
<keyword evidence="6" id="KW-0829">Tyrosine-protein kinase</keyword>
<proteinExistence type="predicted"/>
<keyword evidence="8" id="KW-0727">SH2 domain</keyword>
<dbReference type="PROSITE" id="PS50001">
    <property type="entry name" value="SH2"/>
    <property type="match status" value="1"/>
</dbReference>
<dbReference type="WBParaSite" id="jg4974">
    <property type="protein sequence ID" value="jg4974"/>
    <property type="gene ID" value="jg4974"/>
</dbReference>
<feature type="domain" description="Protein kinase" evidence="11">
    <location>
        <begin position="236"/>
        <end position="483"/>
    </location>
</feature>
<evidence type="ECO:0000256" key="4">
    <source>
        <dbReference type="ARBA" id="ARBA00022777"/>
    </source>
</evidence>
<dbReference type="PROSITE" id="PS00109">
    <property type="entry name" value="PROTEIN_KINASE_TYR"/>
    <property type="match status" value="1"/>
</dbReference>
<dbReference type="Gene3D" id="1.10.510.10">
    <property type="entry name" value="Transferase(Phosphotransferase) domain 1"/>
    <property type="match status" value="1"/>
</dbReference>
<accession>A0A915EEC7</accession>
<dbReference type="FunFam" id="1.10.510.10:FF:000974">
    <property type="entry name" value="Tyrosine-protein kinase"/>
    <property type="match status" value="1"/>
</dbReference>
<evidence type="ECO:0000259" key="10">
    <source>
        <dbReference type="PROSITE" id="PS50001"/>
    </source>
</evidence>
<evidence type="ECO:0000256" key="7">
    <source>
        <dbReference type="ARBA" id="ARBA00051245"/>
    </source>
</evidence>
<dbReference type="PROSITE" id="PS00107">
    <property type="entry name" value="PROTEIN_KINASE_ATP"/>
    <property type="match status" value="1"/>
</dbReference>
<dbReference type="PROSITE" id="PS50011">
    <property type="entry name" value="PROTEIN_KINASE_DOM"/>
    <property type="match status" value="1"/>
</dbReference>
<keyword evidence="4" id="KW-0418">Kinase</keyword>
<keyword evidence="12" id="KW-1185">Reference proteome</keyword>
<dbReference type="Pfam" id="PF07714">
    <property type="entry name" value="PK_Tyr_Ser-Thr"/>
    <property type="match status" value="1"/>
</dbReference>
<evidence type="ECO:0000313" key="12">
    <source>
        <dbReference type="Proteomes" id="UP000887574"/>
    </source>
</evidence>
<dbReference type="InterPro" id="IPR017441">
    <property type="entry name" value="Protein_kinase_ATP_BS"/>
</dbReference>
<dbReference type="InterPro" id="IPR000980">
    <property type="entry name" value="SH2"/>
</dbReference>
<evidence type="ECO:0000256" key="6">
    <source>
        <dbReference type="ARBA" id="ARBA00023137"/>
    </source>
</evidence>
<evidence type="ECO:0000256" key="3">
    <source>
        <dbReference type="ARBA" id="ARBA00022741"/>
    </source>
</evidence>
<dbReference type="CDD" id="cd00192">
    <property type="entry name" value="PTKc"/>
    <property type="match status" value="1"/>
</dbReference>
<dbReference type="EC" id="2.7.10.2" evidence="1"/>
<feature type="domain" description="SH2" evidence="10">
    <location>
        <begin position="129"/>
        <end position="224"/>
    </location>
</feature>
<evidence type="ECO:0000259" key="11">
    <source>
        <dbReference type="PROSITE" id="PS50011"/>
    </source>
</evidence>
<reference evidence="13" key="1">
    <citation type="submission" date="2022-11" db="UniProtKB">
        <authorList>
            <consortium name="WormBaseParasite"/>
        </authorList>
    </citation>
    <scope>IDENTIFICATION</scope>
</reference>
<dbReference type="InterPro" id="IPR000719">
    <property type="entry name" value="Prot_kinase_dom"/>
</dbReference>
<dbReference type="SMART" id="SM00219">
    <property type="entry name" value="TyrKc"/>
    <property type="match status" value="1"/>
</dbReference>
<evidence type="ECO:0000256" key="8">
    <source>
        <dbReference type="PROSITE-ProRule" id="PRU00191"/>
    </source>
</evidence>
<dbReference type="InterPro" id="IPR001245">
    <property type="entry name" value="Ser-Thr/Tyr_kinase_cat_dom"/>
</dbReference>
<dbReference type="InterPro" id="IPR008266">
    <property type="entry name" value="Tyr_kinase_AS"/>
</dbReference>
<dbReference type="Gene3D" id="3.30.505.10">
    <property type="entry name" value="SH2 domain"/>
    <property type="match status" value="1"/>
</dbReference>
<keyword evidence="5 9" id="KW-0067">ATP-binding</keyword>
<evidence type="ECO:0000256" key="2">
    <source>
        <dbReference type="ARBA" id="ARBA00022679"/>
    </source>
</evidence>
<dbReference type="InterPro" id="IPR020635">
    <property type="entry name" value="Tyr_kinase_cat_dom"/>
</dbReference>
<evidence type="ECO:0000256" key="1">
    <source>
        <dbReference type="ARBA" id="ARBA00011903"/>
    </source>
</evidence>
<evidence type="ECO:0000256" key="5">
    <source>
        <dbReference type="ARBA" id="ARBA00022840"/>
    </source>
</evidence>
<dbReference type="AlphaFoldDB" id="A0A915EEC7"/>
<protein>
    <recommendedName>
        <fullName evidence="1">non-specific protein-tyrosine kinase</fullName>
        <ecNumber evidence="1">2.7.10.2</ecNumber>
    </recommendedName>
</protein>
<organism evidence="12 13">
    <name type="scientific">Ditylenchus dipsaci</name>
    <dbReference type="NCBI Taxonomy" id="166011"/>
    <lineage>
        <taxon>Eukaryota</taxon>
        <taxon>Metazoa</taxon>
        <taxon>Ecdysozoa</taxon>
        <taxon>Nematoda</taxon>
        <taxon>Chromadorea</taxon>
        <taxon>Rhabditida</taxon>
        <taxon>Tylenchina</taxon>
        <taxon>Tylenchomorpha</taxon>
        <taxon>Sphaerularioidea</taxon>
        <taxon>Anguinidae</taxon>
        <taxon>Anguininae</taxon>
        <taxon>Ditylenchus</taxon>
    </lineage>
</organism>
<sequence length="504" mass="57350">MRAFRLLPLGPKPLLASLLRMFPSTTSTTRTPLNCACRHDCWLDARSTEPNNHLEEAGGLGIALEGTVDVVDGHQLFLFLTIPICFFAACKFFLCSQVSFRILAVSSSNKLLMPLFSSNAKEDEQDIFYFHGNLPDSDVDKLLEKDGDFLIQSKHVIARTHTKLYLAIQWDSKVERREIDRLVDGFRLAKFNKSFGTLRSLVKYYYKHGISSSKGVVLQLKRPMSRSKYELTHKDIKLKKKIGSGAYGTVYRAIMVKTQEVVAVKRIAPDGKTDQALMEMMKEARVMQMYDHKNIVHFHGFIVSQAPYLLVMEYCSGGSLEDRLRSEGANILTARRVNYSMQGARGLEYIHYKNCIHRDIAARNCLLSGNVLKLADFGMCRATTIYKIDLSKPLNVWKTGETSAATDIYAFAILLWEMFTTPYEPPYAKWKAYEVKQRVISGYRLPPPSNMPDRMAVIMKSCWDHELRNRPKAQAVRKSIEEIDREYSNVETAVSTSQMSVVEA</sequence>
<evidence type="ECO:0000256" key="9">
    <source>
        <dbReference type="PROSITE-ProRule" id="PRU10141"/>
    </source>
</evidence>
<dbReference type="PRINTS" id="PR00109">
    <property type="entry name" value="TYRKINASE"/>
</dbReference>
<dbReference type="PANTHER" id="PTHR24418">
    <property type="entry name" value="TYROSINE-PROTEIN KINASE"/>
    <property type="match status" value="1"/>
</dbReference>
<dbReference type="GO" id="GO:0004715">
    <property type="term" value="F:non-membrane spanning protein tyrosine kinase activity"/>
    <property type="evidence" value="ECO:0007669"/>
    <property type="project" value="UniProtKB-EC"/>
</dbReference>
<evidence type="ECO:0000313" key="13">
    <source>
        <dbReference type="WBParaSite" id="jg4974"/>
    </source>
</evidence>
<comment type="catalytic activity">
    <reaction evidence="7">
        <text>L-tyrosyl-[protein] + ATP = O-phospho-L-tyrosyl-[protein] + ADP + H(+)</text>
        <dbReference type="Rhea" id="RHEA:10596"/>
        <dbReference type="Rhea" id="RHEA-COMP:10136"/>
        <dbReference type="Rhea" id="RHEA-COMP:20101"/>
        <dbReference type="ChEBI" id="CHEBI:15378"/>
        <dbReference type="ChEBI" id="CHEBI:30616"/>
        <dbReference type="ChEBI" id="CHEBI:46858"/>
        <dbReference type="ChEBI" id="CHEBI:61978"/>
        <dbReference type="ChEBI" id="CHEBI:456216"/>
        <dbReference type="EC" id="2.7.10.2"/>
    </reaction>
</comment>
<dbReference type="SUPFAM" id="SSF55550">
    <property type="entry name" value="SH2 domain"/>
    <property type="match status" value="1"/>
</dbReference>
<dbReference type="GO" id="GO:0005524">
    <property type="term" value="F:ATP binding"/>
    <property type="evidence" value="ECO:0007669"/>
    <property type="project" value="UniProtKB-UniRule"/>
</dbReference>
<dbReference type="SUPFAM" id="SSF56112">
    <property type="entry name" value="Protein kinase-like (PK-like)"/>
    <property type="match status" value="1"/>
</dbReference>
<keyword evidence="3 9" id="KW-0547">Nucleotide-binding</keyword>
<feature type="binding site" evidence="9">
    <location>
        <position position="265"/>
    </location>
    <ligand>
        <name>ATP</name>
        <dbReference type="ChEBI" id="CHEBI:30616"/>
    </ligand>
</feature>
<dbReference type="InterPro" id="IPR011009">
    <property type="entry name" value="Kinase-like_dom_sf"/>
</dbReference>
<name>A0A915EEC7_9BILA</name>
<dbReference type="InterPro" id="IPR036860">
    <property type="entry name" value="SH2_dom_sf"/>
</dbReference>
<dbReference type="InterPro" id="IPR050198">
    <property type="entry name" value="Non-receptor_tyrosine_kinases"/>
</dbReference>